<comment type="caution">
    <text evidence="1">The sequence shown here is derived from an EMBL/GenBank/DDBJ whole genome shotgun (WGS) entry which is preliminary data.</text>
</comment>
<evidence type="ECO:0000313" key="2">
    <source>
        <dbReference type="Proteomes" id="UP000823775"/>
    </source>
</evidence>
<dbReference type="Proteomes" id="UP000823775">
    <property type="component" value="Unassembled WGS sequence"/>
</dbReference>
<proteinExistence type="predicted"/>
<gene>
    <name evidence="1" type="ORF">HAX54_005200</name>
</gene>
<dbReference type="EMBL" id="JACEIK010001254">
    <property type="protein sequence ID" value="MCD7467650.1"/>
    <property type="molecule type" value="Genomic_DNA"/>
</dbReference>
<reference evidence="1 2" key="1">
    <citation type="journal article" date="2021" name="BMC Genomics">
        <title>Datura genome reveals duplications of psychoactive alkaloid biosynthetic genes and high mutation rate following tissue culture.</title>
        <authorList>
            <person name="Rajewski A."/>
            <person name="Carter-House D."/>
            <person name="Stajich J."/>
            <person name="Litt A."/>
        </authorList>
    </citation>
    <scope>NUCLEOTIDE SEQUENCE [LARGE SCALE GENOMIC DNA]</scope>
    <source>
        <strain evidence="1">AR-01</strain>
    </source>
</reference>
<accession>A0ABS8T9M7</accession>
<name>A0ABS8T9M7_DATST</name>
<evidence type="ECO:0000313" key="1">
    <source>
        <dbReference type="EMBL" id="MCD7467650.1"/>
    </source>
</evidence>
<organism evidence="1 2">
    <name type="scientific">Datura stramonium</name>
    <name type="common">Jimsonweed</name>
    <name type="synonym">Common thornapple</name>
    <dbReference type="NCBI Taxonomy" id="4076"/>
    <lineage>
        <taxon>Eukaryota</taxon>
        <taxon>Viridiplantae</taxon>
        <taxon>Streptophyta</taxon>
        <taxon>Embryophyta</taxon>
        <taxon>Tracheophyta</taxon>
        <taxon>Spermatophyta</taxon>
        <taxon>Magnoliopsida</taxon>
        <taxon>eudicotyledons</taxon>
        <taxon>Gunneridae</taxon>
        <taxon>Pentapetalae</taxon>
        <taxon>asterids</taxon>
        <taxon>lamiids</taxon>
        <taxon>Solanales</taxon>
        <taxon>Solanaceae</taxon>
        <taxon>Solanoideae</taxon>
        <taxon>Datureae</taxon>
        <taxon>Datura</taxon>
    </lineage>
</organism>
<protein>
    <submittedName>
        <fullName evidence="1">Uncharacterized protein</fullName>
    </submittedName>
</protein>
<sequence>MKRRGFERVFFEEFGGVARLFSKVNCNLVAGTSIFALKFFAWIPALRHAPEHAGSAVRGTLGCAKICARRAPGCAKNAARCASICCLAACASRQALWHLCLHLVPDLVLLGLSDARGKSNFFRLNTLVASPMPHHLSNATSHAASCRSEYYFAPVIVLGKILDTLRKRLLDADGSYSAEVPRHDSGPGLLGGLRVAERRSWPRLGRRRGRGIPARQTVDPVTENMVIPPSQPQHGTTANMIASMIQQAMEILVEKMQTQPRVNMMPEGNNRQSI</sequence>
<keyword evidence="2" id="KW-1185">Reference proteome</keyword>